<evidence type="ECO:0000313" key="1">
    <source>
        <dbReference type="Ensembl" id="ENSPTEP00000034807.1"/>
    </source>
</evidence>
<organism evidence="1 2">
    <name type="scientific">Piliocolobus tephrosceles</name>
    <name type="common">Ugandan red Colobus</name>
    <dbReference type="NCBI Taxonomy" id="591936"/>
    <lineage>
        <taxon>Eukaryota</taxon>
        <taxon>Metazoa</taxon>
        <taxon>Chordata</taxon>
        <taxon>Craniata</taxon>
        <taxon>Vertebrata</taxon>
        <taxon>Euteleostomi</taxon>
        <taxon>Mammalia</taxon>
        <taxon>Eutheria</taxon>
        <taxon>Euarchontoglires</taxon>
        <taxon>Primates</taxon>
        <taxon>Haplorrhini</taxon>
        <taxon>Catarrhini</taxon>
        <taxon>Cercopithecidae</taxon>
        <taxon>Colobinae</taxon>
        <taxon>Piliocolobus</taxon>
    </lineage>
</organism>
<accession>A0A8C9ICX9</accession>
<reference evidence="1" key="2">
    <citation type="submission" date="2025-09" db="UniProtKB">
        <authorList>
            <consortium name="Ensembl"/>
        </authorList>
    </citation>
    <scope>IDENTIFICATION</scope>
</reference>
<reference evidence="1" key="1">
    <citation type="submission" date="2025-08" db="UniProtKB">
        <authorList>
            <consortium name="Ensembl"/>
        </authorList>
    </citation>
    <scope>IDENTIFICATION</scope>
</reference>
<sequence>MQKHARRKSDGSRLMQPLLSSCNAFFRDVSLLSPRLECSGAISAHCNLRLPCLRDSPASASRVAGTKGSRLIFCISGRDEVSPCWAGCSQTLDLRSYTCFGLLKCWDYRREPPPLAFSIYFCKQ</sequence>
<name>A0A8C9ICX9_9PRIM</name>
<evidence type="ECO:0000313" key="2">
    <source>
        <dbReference type="Proteomes" id="UP000694416"/>
    </source>
</evidence>
<dbReference type="PANTHER" id="PTHR12138">
    <property type="entry name" value="PRIMATE-EXPANDED PROTEIN FAMILY"/>
    <property type="match status" value="1"/>
</dbReference>
<dbReference type="AlphaFoldDB" id="A0A8C9ICX9"/>
<dbReference type="PANTHER" id="PTHR12138:SF75">
    <property type="entry name" value="SECRETED PROTEIN"/>
    <property type="match status" value="1"/>
</dbReference>
<dbReference type="Ensembl" id="ENSPTET00000047463.1">
    <property type="protein sequence ID" value="ENSPTEP00000034807.1"/>
    <property type="gene ID" value="ENSPTEG00000032976.1"/>
</dbReference>
<dbReference type="Proteomes" id="UP000694416">
    <property type="component" value="Unplaced"/>
</dbReference>
<keyword evidence="2" id="KW-1185">Reference proteome</keyword>
<proteinExistence type="predicted"/>
<protein>
    <submittedName>
        <fullName evidence="1">Uncharacterized protein</fullName>
    </submittedName>
</protein>